<dbReference type="STRING" id="913774.A0A0C3HA55"/>
<dbReference type="InterPro" id="IPR001810">
    <property type="entry name" value="F-box_dom"/>
</dbReference>
<evidence type="ECO:0000313" key="3">
    <source>
        <dbReference type="Proteomes" id="UP000054321"/>
    </source>
</evidence>
<organism evidence="2 3">
    <name type="scientific">Oidiodendron maius (strain Zn)</name>
    <dbReference type="NCBI Taxonomy" id="913774"/>
    <lineage>
        <taxon>Eukaryota</taxon>
        <taxon>Fungi</taxon>
        <taxon>Dikarya</taxon>
        <taxon>Ascomycota</taxon>
        <taxon>Pezizomycotina</taxon>
        <taxon>Leotiomycetes</taxon>
        <taxon>Leotiomycetes incertae sedis</taxon>
        <taxon>Myxotrichaceae</taxon>
        <taxon>Oidiodendron</taxon>
    </lineage>
</organism>
<proteinExistence type="predicted"/>
<accession>A0A0C3HA55</accession>
<evidence type="ECO:0000259" key="1">
    <source>
        <dbReference type="Pfam" id="PF00646"/>
    </source>
</evidence>
<protein>
    <recommendedName>
        <fullName evidence="1">F-box domain-containing protein</fullName>
    </recommendedName>
</protein>
<dbReference type="HOGENOM" id="CLU_058270_0_0_1"/>
<sequence>MAAHAWHPESGLLRLPDDLFYMIFSGLTLPSKVLFSRTCARLRHLFHNSCVLALAFISSSEHVEYLVGIAQVLPDHYFCIKCKKIHTINEMDHPLNPLSLFSCPTGFSVLNYHTITPKLGPGYCLLHHHAQLALKYARRGDTQSKYFRQLMAPHIATRTLIPPMKYFSVQPAIIHGKFLLFRTWTFEQDGVMGGVKRLELCPHLKVLGTDLPRRQVNPLYETLNTANKTKGVPMYKACHRCPTDYSVMALSNHIVFCTWQDFGGESTTLDVAWYIHVENETNDKFRGPTVPHIEGSLGEAFSGQIG</sequence>
<name>A0A0C3HA55_OIDMZ</name>
<feature type="domain" description="F-box" evidence="1">
    <location>
        <begin position="12"/>
        <end position="50"/>
    </location>
</feature>
<dbReference type="Proteomes" id="UP000054321">
    <property type="component" value="Unassembled WGS sequence"/>
</dbReference>
<dbReference type="Pfam" id="PF00646">
    <property type="entry name" value="F-box"/>
    <property type="match status" value="1"/>
</dbReference>
<dbReference type="OrthoDB" id="3766406at2759"/>
<keyword evidence="3" id="KW-1185">Reference proteome</keyword>
<gene>
    <name evidence="2" type="ORF">OIDMADRAFT_54696</name>
</gene>
<evidence type="ECO:0000313" key="2">
    <source>
        <dbReference type="EMBL" id="KIN00090.1"/>
    </source>
</evidence>
<reference evidence="2 3" key="1">
    <citation type="submission" date="2014-04" db="EMBL/GenBank/DDBJ databases">
        <authorList>
            <consortium name="DOE Joint Genome Institute"/>
            <person name="Kuo A."/>
            <person name="Martino E."/>
            <person name="Perotto S."/>
            <person name="Kohler A."/>
            <person name="Nagy L.G."/>
            <person name="Floudas D."/>
            <person name="Copeland A."/>
            <person name="Barry K.W."/>
            <person name="Cichocki N."/>
            <person name="Veneault-Fourrey C."/>
            <person name="LaButti K."/>
            <person name="Lindquist E.A."/>
            <person name="Lipzen A."/>
            <person name="Lundell T."/>
            <person name="Morin E."/>
            <person name="Murat C."/>
            <person name="Sun H."/>
            <person name="Tunlid A."/>
            <person name="Henrissat B."/>
            <person name="Grigoriev I.V."/>
            <person name="Hibbett D.S."/>
            <person name="Martin F."/>
            <person name="Nordberg H.P."/>
            <person name="Cantor M.N."/>
            <person name="Hua S.X."/>
        </authorList>
    </citation>
    <scope>NUCLEOTIDE SEQUENCE [LARGE SCALE GENOMIC DNA]</scope>
    <source>
        <strain evidence="2 3">Zn</strain>
    </source>
</reference>
<dbReference type="AlphaFoldDB" id="A0A0C3HA55"/>
<dbReference type="SUPFAM" id="SSF81383">
    <property type="entry name" value="F-box domain"/>
    <property type="match status" value="1"/>
</dbReference>
<dbReference type="EMBL" id="KN832877">
    <property type="protein sequence ID" value="KIN00090.1"/>
    <property type="molecule type" value="Genomic_DNA"/>
</dbReference>
<dbReference type="InterPro" id="IPR036047">
    <property type="entry name" value="F-box-like_dom_sf"/>
</dbReference>
<reference evidence="3" key="2">
    <citation type="submission" date="2015-01" db="EMBL/GenBank/DDBJ databases">
        <title>Evolutionary Origins and Diversification of the Mycorrhizal Mutualists.</title>
        <authorList>
            <consortium name="DOE Joint Genome Institute"/>
            <consortium name="Mycorrhizal Genomics Consortium"/>
            <person name="Kohler A."/>
            <person name="Kuo A."/>
            <person name="Nagy L.G."/>
            <person name="Floudas D."/>
            <person name="Copeland A."/>
            <person name="Barry K.W."/>
            <person name="Cichocki N."/>
            <person name="Veneault-Fourrey C."/>
            <person name="LaButti K."/>
            <person name="Lindquist E.A."/>
            <person name="Lipzen A."/>
            <person name="Lundell T."/>
            <person name="Morin E."/>
            <person name="Murat C."/>
            <person name="Riley R."/>
            <person name="Ohm R."/>
            <person name="Sun H."/>
            <person name="Tunlid A."/>
            <person name="Henrissat B."/>
            <person name="Grigoriev I.V."/>
            <person name="Hibbett D.S."/>
            <person name="Martin F."/>
        </authorList>
    </citation>
    <scope>NUCLEOTIDE SEQUENCE [LARGE SCALE GENOMIC DNA]</scope>
    <source>
        <strain evidence="3">Zn</strain>
    </source>
</reference>
<dbReference type="InParanoid" id="A0A0C3HA55"/>